<organism evidence="6 7">
    <name type="scientific">Alishewanella aestuarii B11</name>
    <dbReference type="NCBI Taxonomy" id="1197174"/>
    <lineage>
        <taxon>Bacteria</taxon>
        <taxon>Pseudomonadati</taxon>
        <taxon>Pseudomonadota</taxon>
        <taxon>Gammaproteobacteria</taxon>
        <taxon>Alteromonadales</taxon>
        <taxon>Alteromonadaceae</taxon>
        <taxon>Alishewanella</taxon>
    </lineage>
</organism>
<evidence type="ECO:0000256" key="4">
    <source>
        <dbReference type="SAM" id="Coils"/>
    </source>
</evidence>
<dbReference type="GO" id="GO:0005886">
    <property type="term" value="C:plasma membrane"/>
    <property type="evidence" value="ECO:0007669"/>
    <property type="project" value="TreeGrafter"/>
</dbReference>
<dbReference type="Pfam" id="PF20975">
    <property type="entry name" value="DGCcoil"/>
    <property type="match status" value="1"/>
</dbReference>
<evidence type="ECO:0000256" key="3">
    <source>
        <dbReference type="ARBA" id="ARBA00034247"/>
    </source>
</evidence>
<dbReference type="Gene3D" id="3.30.70.270">
    <property type="match status" value="1"/>
</dbReference>
<evidence type="ECO:0000313" key="6">
    <source>
        <dbReference type="EMBL" id="EJI86202.1"/>
    </source>
</evidence>
<dbReference type="EC" id="2.7.7.65" evidence="2"/>
<comment type="caution">
    <text evidence="6">The sequence shown here is derived from an EMBL/GenBank/DDBJ whole genome shotgun (WGS) entry which is preliminary data.</text>
</comment>
<keyword evidence="7" id="KW-1185">Reference proteome</keyword>
<keyword evidence="4" id="KW-0175">Coiled coil</keyword>
<dbReference type="EMBL" id="ALAB01000007">
    <property type="protein sequence ID" value="EJI86202.1"/>
    <property type="molecule type" value="Genomic_DNA"/>
</dbReference>
<dbReference type="GO" id="GO:1902201">
    <property type="term" value="P:negative regulation of bacterial-type flagellum-dependent cell motility"/>
    <property type="evidence" value="ECO:0007669"/>
    <property type="project" value="TreeGrafter"/>
</dbReference>
<evidence type="ECO:0000256" key="1">
    <source>
        <dbReference type="ARBA" id="ARBA00001946"/>
    </source>
</evidence>
<dbReference type="AlphaFoldDB" id="J2IG57"/>
<dbReference type="SUPFAM" id="SSF55073">
    <property type="entry name" value="Nucleotide cyclase"/>
    <property type="match status" value="1"/>
</dbReference>
<dbReference type="GO" id="GO:0052621">
    <property type="term" value="F:diguanylate cyclase activity"/>
    <property type="evidence" value="ECO:0007669"/>
    <property type="project" value="UniProtKB-EC"/>
</dbReference>
<evidence type="ECO:0000259" key="5">
    <source>
        <dbReference type="PROSITE" id="PS50887"/>
    </source>
</evidence>
<gene>
    <name evidence="6" type="ORF">AEST_09230</name>
</gene>
<dbReference type="InterPro" id="IPR048516">
    <property type="entry name" value="DGCcoil"/>
</dbReference>
<reference evidence="6 7" key="1">
    <citation type="journal article" date="2012" name="J. Bacteriol.">
        <title>Genome Sequence of Pectin-Degrading Alishewanella aestuarii Strain B11T, Isolated from Tidal Flat Sediment.</title>
        <authorList>
            <person name="Jung J."/>
            <person name="Choi S."/>
            <person name="Chun J."/>
            <person name="Park W."/>
        </authorList>
    </citation>
    <scope>NUCLEOTIDE SEQUENCE [LARGE SCALE GENOMIC DNA]</scope>
    <source>
        <strain evidence="6 7">B11</strain>
    </source>
</reference>
<dbReference type="InterPro" id="IPR029787">
    <property type="entry name" value="Nucleotide_cyclase"/>
</dbReference>
<comment type="catalytic activity">
    <reaction evidence="3">
        <text>2 GTP = 3',3'-c-di-GMP + 2 diphosphate</text>
        <dbReference type="Rhea" id="RHEA:24898"/>
        <dbReference type="ChEBI" id="CHEBI:33019"/>
        <dbReference type="ChEBI" id="CHEBI:37565"/>
        <dbReference type="ChEBI" id="CHEBI:58805"/>
        <dbReference type="EC" id="2.7.7.65"/>
    </reaction>
</comment>
<evidence type="ECO:0000313" key="7">
    <source>
        <dbReference type="Proteomes" id="UP000012043"/>
    </source>
</evidence>
<dbReference type="CDD" id="cd01949">
    <property type="entry name" value="GGDEF"/>
    <property type="match status" value="1"/>
</dbReference>
<name>J2IG57_9ALTE</name>
<dbReference type="PROSITE" id="PS50887">
    <property type="entry name" value="GGDEF"/>
    <property type="match status" value="1"/>
</dbReference>
<sequence>MNNQQPDLKLQLQDAIGARKALEQTYERQFQLLAQFVQRLSYLCKGIDLDLDNRLAKLRAELARSVDLEKLLPFIEETSQQIKLLEQRQQQEIRQVQSELTEAGRLLQKQRGLPDQLRRDLRQLLTKVEQPAATLQAFLPHLSNLTQLYQLALKAKQQLEQPDADEDRYSHICRQITLELTNLLSELSFAGKGAIEVEQIKGSLLGNLSVEALLDACLRTIGIIVRGINEERLSAEGFLLRLNDALTGVQQAVEATLLGSDKLAEKLLNLNQKIDAQIDHLGKQSQQAENLEQLKKLVIQRMNELTLSLQEKQLLEEQQRQQIQLTLATMETKVRELELEASSFRERLAEQTFRSLRDSLTEIPNRAAYDERLQLEFKRWQRFGSPLCIVLADVDHFKNINDNYGHSAGDKTLKIIAKTLQQSIRQTDFIARYGGEEFVILLPDSKLQDLLEPLNALREKIKQIPFKFKNKRVPITISFGVTELKTGDTLQLAFERADEALYQAKKAGRDRVATR</sequence>
<dbReference type="PATRIC" id="fig|1197174.4.peg.904"/>
<evidence type="ECO:0000256" key="2">
    <source>
        <dbReference type="ARBA" id="ARBA00012528"/>
    </source>
</evidence>
<dbReference type="GO" id="GO:0043709">
    <property type="term" value="P:cell adhesion involved in single-species biofilm formation"/>
    <property type="evidence" value="ECO:0007669"/>
    <property type="project" value="TreeGrafter"/>
</dbReference>
<dbReference type="InterPro" id="IPR043128">
    <property type="entry name" value="Rev_trsase/Diguanyl_cyclase"/>
</dbReference>
<dbReference type="NCBIfam" id="TIGR00254">
    <property type="entry name" value="GGDEF"/>
    <property type="match status" value="1"/>
</dbReference>
<accession>J2IG57</accession>
<dbReference type="InterPro" id="IPR050469">
    <property type="entry name" value="Diguanylate_Cyclase"/>
</dbReference>
<feature type="domain" description="GGDEF" evidence="5">
    <location>
        <begin position="385"/>
        <end position="515"/>
    </location>
</feature>
<dbReference type="InterPro" id="IPR000160">
    <property type="entry name" value="GGDEF_dom"/>
</dbReference>
<dbReference type="SMART" id="SM00267">
    <property type="entry name" value="GGDEF"/>
    <property type="match status" value="1"/>
</dbReference>
<protein>
    <recommendedName>
        <fullName evidence="2">diguanylate cyclase</fullName>
        <ecNumber evidence="2">2.7.7.65</ecNumber>
    </recommendedName>
</protein>
<feature type="coiled-coil region" evidence="4">
    <location>
        <begin position="288"/>
        <end position="347"/>
    </location>
</feature>
<dbReference type="PANTHER" id="PTHR45138">
    <property type="entry name" value="REGULATORY COMPONENTS OF SENSORY TRANSDUCTION SYSTEM"/>
    <property type="match status" value="1"/>
</dbReference>
<dbReference type="PANTHER" id="PTHR45138:SF9">
    <property type="entry name" value="DIGUANYLATE CYCLASE DGCM-RELATED"/>
    <property type="match status" value="1"/>
</dbReference>
<dbReference type="RefSeq" id="WP_008607372.1">
    <property type="nucleotide sequence ID" value="NZ_ALAB01000007.1"/>
</dbReference>
<proteinExistence type="predicted"/>
<dbReference type="Pfam" id="PF00990">
    <property type="entry name" value="GGDEF"/>
    <property type="match status" value="1"/>
</dbReference>
<dbReference type="FunFam" id="3.30.70.270:FF:000001">
    <property type="entry name" value="Diguanylate cyclase domain protein"/>
    <property type="match status" value="1"/>
</dbReference>
<comment type="cofactor">
    <cofactor evidence="1">
        <name>Mg(2+)</name>
        <dbReference type="ChEBI" id="CHEBI:18420"/>
    </cofactor>
</comment>
<dbReference type="Proteomes" id="UP000012043">
    <property type="component" value="Unassembled WGS sequence"/>
</dbReference>